<dbReference type="SMART" id="SM00488">
    <property type="entry name" value="DEXDc2"/>
    <property type="match status" value="1"/>
</dbReference>
<keyword evidence="3" id="KW-0378">Hydrolase</keyword>
<dbReference type="GO" id="GO:0046872">
    <property type="term" value="F:metal ion binding"/>
    <property type="evidence" value="ECO:0007669"/>
    <property type="project" value="UniProtKB-KW"/>
</dbReference>
<keyword evidence="2" id="KW-0547">Nucleotide-binding</keyword>
<dbReference type="GO" id="GO:0006289">
    <property type="term" value="P:nucleotide-excision repair"/>
    <property type="evidence" value="ECO:0007669"/>
    <property type="project" value="TreeGrafter"/>
</dbReference>
<dbReference type="InterPro" id="IPR057670">
    <property type="entry name" value="SH3_retrovirus"/>
</dbReference>
<evidence type="ECO:0000259" key="9">
    <source>
        <dbReference type="PROSITE" id="PS50994"/>
    </source>
</evidence>
<accession>A0AAE0G2T4</accession>
<dbReference type="Pfam" id="PF06733">
    <property type="entry name" value="DEAD_2"/>
    <property type="match status" value="1"/>
</dbReference>
<dbReference type="SUPFAM" id="SSF53098">
    <property type="entry name" value="Ribonuclease H-like"/>
    <property type="match status" value="1"/>
</dbReference>
<dbReference type="GO" id="GO:0016818">
    <property type="term" value="F:hydrolase activity, acting on acid anhydrides, in phosphorus-containing anhydrides"/>
    <property type="evidence" value="ECO:0007669"/>
    <property type="project" value="InterPro"/>
</dbReference>
<dbReference type="InterPro" id="IPR045028">
    <property type="entry name" value="DinG/Rad3-like"/>
</dbReference>
<dbReference type="InterPro" id="IPR010614">
    <property type="entry name" value="RAD3-like_helicase_DEAD"/>
</dbReference>
<dbReference type="PROSITE" id="PS51193">
    <property type="entry name" value="HELICASE_ATP_BIND_2"/>
    <property type="match status" value="1"/>
</dbReference>
<dbReference type="GO" id="GO:1990918">
    <property type="term" value="P:double-strand break repair involved in meiotic recombination"/>
    <property type="evidence" value="ECO:0007669"/>
    <property type="project" value="TreeGrafter"/>
</dbReference>
<evidence type="ECO:0000256" key="7">
    <source>
        <dbReference type="ARBA" id="ARBA00023014"/>
    </source>
</evidence>
<dbReference type="Gene3D" id="3.40.50.300">
    <property type="entry name" value="P-loop containing nucleotide triphosphate hydrolases"/>
    <property type="match status" value="2"/>
</dbReference>
<dbReference type="EMBL" id="LGRX02010433">
    <property type="protein sequence ID" value="KAK3270372.1"/>
    <property type="molecule type" value="Genomic_DNA"/>
</dbReference>
<evidence type="ECO:0000256" key="5">
    <source>
        <dbReference type="ARBA" id="ARBA00022840"/>
    </source>
</evidence>
<feature type="non-terminal residue" evidence="11">
    <location>
        <position position="1473"/>
    </location>
</feature>
<name>A0AAE0G2T4_9CHLO</name>
<dbReference type="Pfam" id="PF25597">
    <property type="entry name" value="SH3_retrovirus"/>
    <property type="match status" value="1"/>
</dbReference>
<dbReference type="InterPro" id="IPR036397">
    <property type="entry name" value="RNaseH_sf"/>
</dbReference>
<feature type="domain" description="Integrase catalytic" evidence="9">
    <location>
        <begin position="44"/>
        <end position="240"/>
    </location>
</feature>
<gene>
    <name evidence="11" type="ORF">CYMTET_21229</name>
</gene>
<dbReference type="InterPro" id="IPR014013">
    <property type="entry name" value="Helic_SF1/SF2_ATP-bd_DinG/Rad3"/>
</dbReference>
<keyword evidence="1" id="KW-0479">Metal-binding</keyword>
<dbReference type="Pfam" id="PF13307">
    <property type="entry name" value="Helicase_C_2"/>
    <property type="match status" value="1"/>
</dbReference>
<protein>
    <recommendedName>
        <fullName evidence="13">DNA helicase</fullName>
    </recommendedName>
</protein>
<dbReference type="GO" id="GO:0005634">
    <property type="term" value="C:nucleus"/>
    <property type="evidence" value="ECO:0007669"/>
    <property type="project" value="TreeGrafter"/>
</dbReference>
<feature type="domain" description="Helicase ATP-binding" evidence="10">
    <location>
        <begin position="873"/>
        <end position="1154"/>
    </location>
</feature>
<keyword evidence="12" id="KW-1185">Reference proteome</keyword>
<dbReference type="InterPro" id="IPR043502">
    <property type="entry name" value="DNA/RNA_pol_sf"/>
</dbReference>
<keyword evidence="5" id="KW-0067">ATP-binding</keyword>
<evidence type="ECO:0000256" key="3">
    <source>
        <dbReference type="ARBA" id="ARBA00022801"/>
    </source>
</evidence>
<dbReference type="Proteomes" id="UP001190700">
    <property type="component" value="Unassembled WGS sequence"/>
</dbReference>
<evidence type="ECO:0000259" key="10">
    <source>
        <dbReference type="PROSITE" id="PS51193"/>
    </source>
</evidence>
<evidence type="ECO:0008006" key="13">
    <source>
        <dbReference type="Google" id="ProtNLM"/>
    </source>
</evidence>
<dbReference type="GO" id="GO:0003678">
    <property type="term" value="F:DNA helicase activity"/>
    <property type="evidence" value="ECO:0007669"/>
    <property type="project" value="InterPro"/>
</dbReference>
<dbReference type="Gene3D" id="3.30.420.10">
    <property type="entry name" value="Ribonuclease H-like superfamily/Ribonuclease H"/>
    <property type="match status" value="1"/>
</dbReference>
<evidence type="ECO:0000256" key="4">
    <source>
        <dbReference type="ARBA" id="ARBA00022806"/>
    </source>
</evidence>
<comment type="caution">
    <text evidence="11">The sequence shown here is derived from an EMBL/GenBank/DDBJ whole genome shotgun (WGS) entry which is preliminary data.</text>
</comment>
<keyword evidence="8" id="KW-0413">Isomerase</keyword>
<dbReference type="GO" id="GO:0015074">
    <property type="term" value="P:DNA integration"/>
    <property type="evidence" value="ECO:0007669"/>
    <property type="project" value="InterPro"/>
</dbReference>
<dbReference type="SUPFAM" id="SSF56672">
    <property type="entry name" value="DNA/RNA polymerases"/>
    <property type="match status" value="1"/>
</dbReference>
<evidence type="ECO:0000256" key="6">
    <source>
        <dbReference type="ARBA" id="ARBA00023004"/>
    </source>
</evidence>
<evidence type="ECO:0000256" key="8">
    <source>
        <dbReference type="ARBA" id="ARBA00023235"/>
    </source>
</evidence>
<dbReference type="SMART" id="SM00491">
    <property type="entry name" value="HELICc2"/>
    <property type="match status" value="1"/>
</dbReference>
<dbReference type="InterPro" id="IPR013103">
    <property type="entry name" value="RVT_2"/>
</dbReference>
<evidence type="ECO:0000313" key="12">
    <source>
        <dbReference type="Proteomes" id="UP001190700"/>
    </source>
</evidence>
<dbReference type="InterPro" id="IPR006555">
    <property type="entry name" value="ATP-dep_Helicase_C"/>
</dbReference>
<dbReference type="GO" id="GO:0003677">
    <property type="term" value="F:DNA binding"/>
    <property type="evidence" value="ECO:0007669"/>
    <property type="project" value="InterPro"/>
</dbReference>
<dbReference type="InterPro" id="IPR012337">
    <property type="entry name" value="RNaseH-like_sf"/>
</dbReference>
<dbReference type="PROSITE" id="PS50994">
    <property type="entry name" value="INTEGRASE"/>
    <property type="match status" value="1"/>
</dbReference>
<dbReference type="CDD" id="cd09272">
    <property type="entry name" value="RNase_HI_RT_Ty1"/>
    <property type="match status" value="1"/>
</dbReference>
<keyword evidence="7" id="KW-0411">Iron-sulfur</keyword>
<evidence type="ECO:0000313" key="11">
    <source>
        <dbReference type="EMBL" id="KAK3270372.1"/>
    </source>
</evidence>
<dbReference type="GO" id="GO:0051536">
    <property type="term" value="F:iron-sulfur cluster binding"/>
    <property type="evidence" value="ECO:0007669"/>
    <property type="project" value="UniProtKB-KW"/>
</dbReference>
<proteinExistence type="predicted"/>
<dbReference type="PANTHER" id="PTHR11472:SF47">
    <property type="entry name" value="FANCONI ANEMIA GROUP J PROTEIN"/>
    <property type="match status" value="1"/>
</dbReference>
<dbReference type="InterPro" id="IPR001584">
    <property type="entry name" value="Integrase_cat-core"/>
</dbReference>
<sequence length="1473" mass="165223">MDLQGLDLGVNSEELRSSSVLSCSVNCMACQVAAPKRPSQTTYRGRVPKSVRKVVEKRQVSVKMGQLTFTDHGGPFVTSTKGYRGYTTHVDDYSDVCHFYVWKQKLEYVDALEDYRKMVKATGRVFLEEETRVEQVVYDLDVLVLHSDNDSTIMSGKAKQYCEDNAIVQRTMSPYLHENNAKAETMNKFLQTKARAMLATAGLLATMWPLAMRHAVYLINRLCKARLGMKSSLQVLNQKYDLSVLRVFGCRAYAFIDASLRSKLADRATPLIYVGHEERSTAYLLYNQDKEKVVRSGMVRFDERVDQYGQLVMSWDPSMLTPLRSLYDCESLDGNFVSAFVGTATIILDLRAYVVLKGDEFTGVVKLNSAGGGSFWTPVSAFLEARVEHLALLFEYCAQRTVNSFYPLFEKVTVQRSGGGEWEATVVCATAREDHVLPYQVILERHAGVRGSAIDVGEARVRFETRHVALTAQEEKVTGLPVGVTEPKGWVQLVNGPDSLQWQESDHKEECALIDVKKAILPVETVPAGEKVMRMVAVYKAKLDSAGELTERKTRWVVCGNGQQHGVHYEDVYAPCTQLSTLRILIQLSLVLGLLAFALDVITCFLNGELDVDVPLYVSWPNARTVRGVRYGILQKSVYGLKQAPRIWYRTSKEFLLAYDRRIRVSNIDPCLFYIWQPGTLVVFVYVHVDDYTVFTSSVEWKVEFFRAFSAKWPSKDKGPLVELLGMSMTFSDYGLVKECQISQVGLIRRMLERYSMQDCNPCMTPMEPRLSLMPVDSEEKLEKLPYVNLVMELMWLARCSRPDILTAVCYLARFSHCYGQDHWQHLKRVLRYLKGTIHVCLTMQCSSSASLTAELIVTAYTDADHAEDKVTRRSVTGSLVRLNGSTVMYSSKLQKTVAVSTAEAELIALSECARDVEYVVNLLIEFSPVKQPVTIHGDNHASVAQAENVLNNAAIRHVAVRNRYVAKLVELGRIVIAKVPTKENLADFFTKSLALDRFRVRQSGNIDAECQNAQKATQEEDKCPFFGKASRLKDELAHSHIWDIEDLDKARDELEGCRFYATRELLKDEVDLIICPYNYIFDPHVRKAMGIELMGCAVVIDEGHNIEDVCREAASLELSLPTVQTMATELKEMQKYFSGRNRVDNLTALICLFEGWLVGMSSRGAPAAGTTWRGLQGLGLLQEHVHAGGRSLEHLALAATSEAERLQEVLSEQRKQGWGAETLGTAVQLLRALSMLICVREQTVDDLRMHVGPTQGGSGGMGWALWCLNPARVFKPIAELCRCVILTSGTLSPMESFSGELGCRIPLRLEAPHIIPERQLLVQAVGELGELTYKTTNQPHFPTQLGRLLLQYCQRVPHGALCFLPSYSLMRTITTSWQGSGLWAELDQCKPIVMEPRGSANFEAAMEQFYSAVRSGPRGALLLAVYRGKVSEGINFKYENARAIFMVGIPCPSVNDPRVTHKKVSRWSASRA</sequence>
<reference evidence="11 12" key="1">
    <citation type="journal article" date="2015" name="Genome Biol. Evol.">
        <title>Comparative Genomics of a Bacterivorous Green Alga Reveals Evolutionary Causalities and Consequences of Phago-Mixotrophic Mode of Nutrition.</title>
        <authorList>
            <person name="Burns J.A."/>
            <person name="Paasch A."/>
            <person name="Narechania A."/>
            <person name="Kim E."/>
        </authorList>
    </citation>
    <scope>NUCLEOTIDE SEQUENCE [LARGE SCALE GENOMIC DNA]</scope>
    <source>
        <strain evidence="11 12">PLY_AMNH</strain>
    </source>
</reference>
<dbReference type="Pfam" id="PF07727">
    <property type="entry name" value="RVT_2"/>
    <property type="match status" value="1"/>
</dbReference>
<dbReference type="GO" id="GO:0005524">
    <property type="term" value="F:ATP binding"/>
    <property type="evidence" value="ECO:0007669"/>
    <property type="project" value="UniProtKB-KW"/>
</dbReference>
<keyword evidence="6" id="KW-0408">Iron</keyword>
<keyword evidence="4" id="KW-0347">Helicase</keyword>
<dbReference type="InterPro" id="IPR027417">
    <property type="entry name" value="P-loop_NTPase"/>
</dbReference>
<evidence type="ECO:0000256" key="2">
    <source>
        <dbReference type="ARBA" id="ARBA00022741"/>
    </source>
</evidence>
<dbReference type="PANTHER" id="PTHR11472">
    <property type="entry name" value="DNA REPAIR DEAD HELICASE RAD3/XP-D SUBFAMILY MEMBER"/>
    <property type="match status" value="1"/>
</dbReference>
<evidence type="ECO:0000256" key="1">
    <source>
        <dbReference type="ARBA" id="ARBA00022723"/>
    </source>
</evidence>
<organism evidence="11 12">
    <name type="scientific">Cymbomonas tetramitiformis</name>
    <dbReference type="NCBI Taxonomy" id="36881"/>
    <lineage>
        <taxon>Eukaryota</taxon>
        <taxon>Viridiplantae</taxon>
        <taxon>Chlorophyta</taxon>
        <taxon>Pyramimonadophyceae</taxon>
        <taxon>Pyramimonadales</taxon>
        <taxon>Pyramimonadaceae</taxon>
        <taxon>Cymbomonas</taxon>
    </lineage>
</organism>
<dbReference type="InterPro" id="IPR006554">
    <property type="entry name" value="Helicase-like_DEXD_c2"/>
</dbReference>